<sequence length="484" mass="53205">MRLNPIPLLRHWAAQSLRRRLWLWMTIIVAVAGLSTGAVSYIFGYQEANELQDAQLRQIASLVHRYGLKPSSVIEPHGADADRDARFIIERLRTSGTHTLANGLALPSKLTPGMHTIEAGAHSWRVFVRQDSSGDIAVAQRTSVRNEAAVDSGLRTLVPMLTLVPLLVLLVSWVVRRALRPVRRLASLVDARDDHRLDPLPLDEVPLELRPFLASINSLLARVASMLERERRFVADAAHELRTPIAALTLQAENLDHTALPTATRSRLHNLQQGLTRTRAVVEQLLSLARVQTGPASTQQRIDPAQVVRHVLEDLMPLAEQRRIDLGLERQDGAPILADSTQLYTLLRNGLDNALRYTPEGGRVDLALSTESARDGRSWVHIDIADTGPGIAAQDMDRAFQPFERLDRAAETTGSGLGLAIMRNIAQNLGGQITLDNRPEGGLRLRYSQLAQPSTATAPAVTQGTPSSHPLTQDNGRPGPRTVE</sequence>
<evidence type="ECO:0000256" key="3">
    <source>
        <dbReference type="ARBA" id="ARBA00012438"/>
    </source>
</evidence>
<evidence type="ECO:0000256" key="10">
    <source>
        <dbReference type="ARBA" id="ARBA00023136"/>
    </source>
</evidence>
<organism evidence="15">
    <name type="scientific">mine drainage metagenome</name>
    <dbReference type="NCBI Taxonomy" id="410659"/>
    <lineage>
        <taxon>unclassified sequences</taxon>
        <taxon>metagenomes</taxon>
        <taxon>ecological metagenomes</taxon>
    </lineage>
</organism>
<evidence type="ECO:0000259" key="14">
    <source>
        <dbReference type="PROSITE" id="PS50885"/>
    </source>
</evidence>
<dbReference type="EMBL" id="CABM01000048">
    <property type="protein sequence ID" value="CBH97941.1"/>
    <property type="molecule type" value="Genomic_DNA"/>
</dbReference>
<evidence type="ECO:0000259" key="13">
    <source>
        <dbReference type="PROSITE" id="PS50109"/>
    </source>
</evidence>
<dbReference type="Pfam" id="PF00512">
    <property type="entry name" value="HisKA"/>
    <property type="match status" value="1"/>
</dbReference>
<evidence type="ECO:0000256" key="2">
    <source>
        <dbReference type="ARBA" id="ARBA00004141"/>
    </source>
</evidence>
<dbReference type="PANTHER" id="PTHR45436">
    <property type="entry name" value="SENSOR HISTIDINE KINASE YKOH"/>
    <property type="match status" value="1"/>
</dbReference>
<keyword evidence="7" id="KW-0418">Kinase</keyword>
<dbReference type="PROSITE" id="PS50885">
    <property type="entry name" value="HAMP"/>
    <property type="match status" value="1"/>
</dbReference>
<dbReference type="SMART" id="SM00388">
    <property type="entry name" value="HisKA"/>
    <property type="match status" value="1"/>
</dbReference>
<evidence type="ECO:0000256" key="6">
    <source>
        <dbReference type="ARBA" id="ARBA00022692"/>
    </source>
</evidence>
<dbReference type="GO" id="GO:0005886">
    <property type="term" value="C:plasma membrane"/>
    <property type="evidence" value="ECO:0007669"/>
    <property type="project" value="TreeGrafter"/>
</dbReference>
<keyword evidence="8 12" id="KW-1133">Transmembrane helix</keyword>
<dbReference type="CDD" id="cd00082">
    <property type="entry name" value="HisKA"/>
    <property type="match status" value="1"/>
</dbReference>
<evidence type="ECO:0000256" key="4">
    <source>
        <dbReference type="ARBA" id="ARBA00022553"/>
    </source>
</evidence>
<dbReference type="PANTHER" id="PTHR45436:SF15">
    <property type="entry name" value="SENSOR HISTIDINE KINASE CUSS"/>
    <property type="match status" value="1"/>
</dbReference>
<dbReference type="InterPro" id="IPR050428">
    <property type="entry name" value="TCS_sensor_his_kinase"/>
</dbReference>
<dbReference type="SMART" id="SM00387">
    <property type="entry name" value="HATPase_c"/>
    <property type="match status" value="1"/>
</dbReference>
<feature type="compositionally biased region" description="Polar residues" evidence="11">
    <location>
        <begin position="452"/>
        <end position="475"/>
    </location>
</feature>
<evidence type="ECO:0000256" key="12">
    <source>
        <dbReference type="SAM" id="Phobius"/>
    </source>
</evidence>
<dbReference type="InterPro" id="IPR036097">
    <property type="entry name" value="HisK_dim/P_sf"/>
</dbReference>
<dbReference type="GO" id="GO:0000155">
    <property type="term" value="F:phosphorelay sensor kinase activity"/>
    <property type="evidence" value="ECO:0007669"/>
    <property type="project" value="InterPro"/>
</dbReference>
<evidence type="ECO:0000256" key="11">
    <source>
        <dbReference type="SAM" id="MobiDB-lite"/>
    </source>
</evidence>
<comment type="subcellular location">
    <subcellularLocation>
        <location evidence="2">Membrane</location>
        <topology evidence="2">Multi-pass membrane protein</topology>
    </subcellularLocation>
</comment>
<comment type="caution">
    <text evidence="15">The sequence shown here is derived from an EMBL/GenBank/DDBJ whole genome shotgun (WGS) entry which is preliminary data.</text>
</comment>
<comment type="catalytic activity">
    <reaction evidence="1">
        <text>ATP + protein L-histidine = ADP + protein N-phospho-L-histidine.</text>
        <dbReference type="EC" id="2.7.13.3"/>
    </reaction>
</comment>
<dbReference type="InterPro" id="IPR003660">
    <property type="entry name" value="HAMP_dom"/>
</dbReference>
<dbReference type="InterPro" id="IPR003594">
    <property type="entry name" value="HATPase_dom"/>
</dbReference>
<gene>
    <name evidence="15" type="ORF">CARN2_3417</name>
</gene>
<keyword evidence="9" id="KW-0902">Two-component regulatory system</keyword>
<dbReference type="PROSITE" id="PS50109">
    <property type="entry name" value="HIS_KIN"/>
    <property type="match status" value="1"/>
</dbReference>
<dbReference type="SUPFAM" id="SSF47384">
    <property type="entry name" value="Homodimeric domain of signal transducing histidine kinase"/>
    <property type="match status" value="1"/>
</dbReference>
<evidence type="ECO:0000256" key="5">
    <source>
        <dbReference type="ARBA" id="ARBA00022679"/>
    </source>
</evidence>
<feature type="region of interest" description="Disordered" evidence="11">
    <location>
        <begin position="452"/>
        <end position="484"/>
    </location>
</feature>
<dbReference type="InterPro" id="IPR005467">
    <property type="entry name" value="His_kinase_dom"/>
</dbReference>
<dbReference type="InterPro" id="IPR004358">
    <property type="entry name" value="Sig_transdc_His_kin-like_C"/>
</dbReference>
<evidence type="ECO:0000256" key="7">
    <source>
        <dbReference type="ARBA" id="ARBA00022777"/>
    </source>
</evidence>
<evidence type="ECO:0000256" key="8">
    <source>
        <dbReference type="ARBA" id="ARBA00022989"/>
    </source>
</evidence>
<dbReference type="Gene3D" id="3.30.565.10">
    <property type="entry name" value="Histidine kinase-like ATPase, C-terminal domain"/>
    <property type="match status" value="1"/>
</dbReference>
<dbReference type="InterPro" id="IPR036890">
    <property type="entry name" value="HATPase_C_sf"/>
</dbReference>
<dbReference type="Pfam" id="PF02518">
    <property type="entry name" value="HATPase_c"/>
    <property type="match status" value="1"/>
</dbReference>
<name>E6PSN4_9ZZZZ</name>
<evidence type="ECO:0000256" key="1">
    <source>
        <dbReference type="ARBA" id="ARBA00000085"/>
    </source>
</evidence>
<accession>E6PSN4</accession>
<dbReference type="AlphaFoldDB" id="E6PSN4"/>
<keyword evidence="10 12" id="KW-0472">Membrane</keyword>
<dbReference type="InterPro" id="IPR003661">
    <property type="entry name" value="HisK_dim/P_dom"/>
</dbReference>
<proteinExistence type="predicted"/>
<feature type="domain" description="HAMP" evidence="14">
    <location>
        <begin position="176"/>
        <end position="228"/>
    </location>
</feature>
<feature type="transmembrane region" description="Helical" evidence="12">
    <location>
        <begin position="157"/>
        <end position="175"/>
    </location>
</feature>
<keyword evidence="4" id="KW-0597">Phosphoprotein</keyword>
<feature type="transmembrane region" description="Helical" evidence="12">
    <location>
        <begin position="21"/>
        <end position="43"/>
    </location>
</feature>
<evidence type="ECO:0000256" key="9">
    <source>
        <dbReference type="ARBA" id="ARBA00023012"/>
    </source>
</evidence>
<feature type="domain" description="Histidine kinase" evidence="13">
    <location>
        <begin position="236"/>
        <end position="453"/>
    </location>
</feature>
<keyword evidence="5" id="KW-0808">Transferase</keyword>
<reference evidence="15" key="1">
    <citation type="submission" date="2009-10" db="EMBL/GenBank/DDBJ databases">
        <title>Diversity of trophic interactions inside an arsenic-rich microbial ecosystem.</title>
        <authorList>
            <person name="Bertin P.N."/>
            <person name="Heinrich-Salmeron A."/>
            <person name="Pelletier E."/>
            <person name="Goulhen-Chollet F."/>
            <person name="Arsene-Ploetze F."/>
            <person name="Gallien S."/>
            <person name="Calteau A."/>
            <person name="Vallenet D."/>
            <person name="Casiot C."/>
            <person name="Chane-Woon-Ming B."/>
            <person name="Giloteaux L."/>
            <person name="Barakat M."/>
            <person name="Bonnefoy V."/>
            <person name="Bruneel O."/>
            <person name="Chandler M."/>
            <person name="Cleiss J."/>
            <person name="Duran R."/>
            <person name="Elbaz-Poulichet F."/>
            <person name="Fonknechten N."/>
            <person name="Lauga B."/>
            <person name="Mornico D."/>
            <person name="Ortet P."/>
            <person name="Schaeffer C."/>
            <person name="Siguier P."/>
            <person name="Alexander Thil Smith A."/>
            <person name="Van Dorsselaer A."/>
            <person name="Weissenbach J."/>
            <person name="Medigue C."/>
            <person name="Le Paslier D."/>
        </authorList>
    </citation>
    <scope>NUCLEOTIDE SEQUENCE</scope>
</reference>
<dbReference type="Gene3D" id="1.10.287.130">
    <property type="match status" value="1"/>
</dbReference>
<dbReference type="SUPFAM" id="SSF55874">
    <property type="entry name" value="ATPase domain of HSP90 chaperone/DNA topoisomerase II/histidine kinase"/>
    <property type="match status" value="1"/>
</dbReference>
<dbReference type="CDD" id="cd00075">
    <property type="entry name" value="HATPase"/>
    <property type="match status" value="1"/>
</dbReference>
<keyword evidence="6 12" id="KW-0812">Transmembrane</keyword>
<dbReference type="PRINTS" id="PR00344">
    <property type="entry name" value="BCTRLSENSOR"/>
</dbReference>
<protein>
    <recommendedName>
        <fullName evidence="3">histidine kinase</fullName>
        <ecNumber evidence="3">2.7.13.3</ecNumber>
    </recommendedName>
</protein>
<dbReference type="EC" id="2.7.13.3" evidence="3"/>
<evidence type="ECO:0000313" key="15">
    <source>
        <dbReference type="EMBL" id="CBH97941.1"/>
    </source>
</evidence>